<dbReference type="AlphaFoldDB" id="A0AAU8J0L7"/>
<evidence type="ECO:0000313" key="5">
    <source>
        <dbReference type="EMBL" id="XCJ74042.1"/>
    </source>
</evidence>
<dbReference type="Pfam" id="PF06386">
    <property type="entry name" value="GvpL_GvpF"/>
    <property type="match status" value="1"/>
</dbReference>
<feature type="region of interest" description="Disordered" evidence="4">
    <location>
        <begin position="266"/>
        <end position="286"/>
    </location>
</feature>
<evidence type="ECO:0000256" key="4">
    <source>
        <dbReference type="SAM" id="MobiDB-lite"/>
    </source>
</evidence>
<organism evidence="5">
    <name type="scientific">Streptomyces tabacisoli</name>
    <dbReference type="NCBI Taxonomy" id="3156398"/>
    <lineage>
        <taxon>Bacteria</taxon>
        <taxon>Bacillati</taxon>
        <taxon>Actinomycetota</taxon>
        <taxon>Actinomycetes</taxon>
        <taxon>Kitasatosporales</taxon>
        <taxon>Streptomycetaceae</taxon>
        <taxon>Streptomyces</taxon>
    </lineage>
</organism>
<gene>
    <name evidence="5" type="ORF">ABII15_30545</name>
</gene>
<comment type="subcellular location">
    <subcellularLocation>
        <location evidence="2">Gas vesicle</location>
    </subcellularLocation>
</comment>
<dbReference type="GO" id="GO:0031411">
    <property type="term" value="C:gas vesicle"/>
    <property type="evidence" value="ECO:0007669"/>
    <property type="project" value="UniProtKB-SubCell"/>
</dbReference>
<dbReference type="KEGG" id="stac:ABII15_30545"/>
<reference evidence="5" key="1">
    <citation type="submission" date="2024-06" db="EMBL/GenBank/DDBJ databases">
        <title>Streptomyces sp. strain HUAS MG91 genome sequences.</title>
        <authorList>
            <person name="Mo P."/>
        </authorList>
    </citation>
    <scope>NUCLEOTIDE SEQUENCE</scope>
    <source>
        <strain evidence="5">HUAS MG91</strain>
    </source>
</reference>
<dbReference type="RefSeq" id="WP_353945490.1">
    <property type="nucleotide sequence ID" value="NZ_CP159534.1"/>
</dbReference>
<name>A0AAU8J0L7_9ACTN</name>
<evidence type="ECO:0000256" key="2">
    <source>
        <dbReference type="ARBA" id="ARBA00035108"/>
    </source>
</evidence>
<evidence type="ECO:0000256" key="3">
    <source>
        <dbReference type="ARBA" id="ARBA00035643"/>
    </source>
</evidence>
<accession>A0AAU8J0L7</accession>
<keyword evidence="1" id="KW-0304">Gas vesicle</keyword>
<dbReference type="PANTHER" id="PTHR36852">
    <property type="entry name" value="PROTEIN GVPL 2"/>
    <property type="match status" value="1"/>
</dbReference>
<evidence type="ECO:0000256" key="1">
    <source>
        <dbReference type="ARBA" id="ARBA00022987"/>
    </source>
</evidence>
<comment type="similarity">
    <text evidence="3">Belongs to the gas vesicle GvpF/GvpL family.</text>
</comment>
<protein>
    <submittedName>
        <fullName evidence="5">GvpL/GvpF family gas vesicle protein</fullName>
    </submittedName>
</protein>
<dbReference type="EMBL" id="CP159534">
    <property type="protein sequence ID" value="XCJ74042.1"/>
    <property type="molecule type" value="Genomic_DNA"/>
</dbReference>
<dbReference type="GO" id="GO:0031412">
    <property type="term" value="P:gas vesicle organization"/>
    <property type="evidence" value="ECO:0007669"/>
    <property type="project" value="InterPro"/>
</dbReference>
<dbReference type="InterPro" id="IPR009430">
    <property type="entry name" value="GvpL/GvpF"/>
</dbReference>
<feature type="region of interest" description="Disordered" evidence="4">
    <location>
        <begin position="131"/>
        <end position="167"/>
    </location>
</feature>
<sequence>MTELRYVYAVCDSLDAPLASDVTGVAGAPPHLIAHAGLTAVVGHVPAEQFAETALRRNLENLDWLSETARAHQSVIAALASVASPLPLRLATVFHDDSGVRAMLEGEAERFRASLDRLRDRVEWGVKVHVETASQTGQDGTPTPTGASAAPNGGRRERLSSAALASGSGRDFLRRRRAERTERDDAWRLAETFAQELHDALAGRADDARIHPPQNSELSGSSGRNVLNAAYLVHRSEAESFVEYVNRDAERAPGLRVELTGPWAAYSFSTPPEERSEARPAAGGTR</sequence>
<dbReference type="PANTHER" id="PTHR36852:SF1">
    <property type="entry name" value="PROTEIN GVPL 2"/>
    <property type="match status" value="1"/>
</dbReference>
<proteinExistence type="inferred from homology"/>
<feature type="compositionally biased region" description="Low complexity" evidence="4">
    <location>
        <begin position="135"/>
        <end position="146"/>
    </location>
</feature>